<sequence>MFSYRHAFHAGNHADVLKHITLLFGLKLLQKKETGICLIDTHAGAGIYSLDGEYALKSAEANEGVLRLSTYCSEHPNAIPESVSDYFAQIALLNPPKSIKTYPGSSQLMLQVMRKQDQLKLMELHSTDFPFLVENIAVSQENYRPKKSVQINQKDGFTQLKAYLPPPTRRGLCLIDPSYENKDDYQLVLTALGESIKRFATGAYFIWYPIQQRRDATELPQQLAQFCEDHQLPYLQAELQIKSQILTEGLAASGMWVINPPWQLKEQLAECLPFLVKALGQDDYSRFELNSQD</sequence>
<feature type="binding site" evidence="1">
    <location>
        <begin position="155"/>
        <end position="156"/>
    </location>
    <ligand>
        <name>S-adenosyl-L-methionine</name>
        <dbReference type="ChEBI" id="CHEBI:59789"/>
    </ligand>
</feature>
<feature type="active site" description="Proton acceptor" evidence="1">
    <location>
        <position position="176"/>
    </location>
</feature>
<dbReference type="OrthoDB" id="9791274at2"/>
<dbReference type="InterPro" id="IPR029063">
    <property type="entry name" value="SAM-dependent_MTases_sf"/>
</dbReference>
<feature type="binding site" evidence="1">
    <location>
        <position position="19"/>
    </location>
    <ligand>
        <name>S-adenosyl-L-methionine</name>
        <dbReference type="ChEBI" id="CHEBI:59789"/>
    </ligand>
</feature>
<comment type="subunit">
    <text evidence="1">Monomer.</text>
</comment>
<accession>A0A1W2B5Q3</accession>
<keyword evidence="1" id="KW-0694">RNA-binding</keyword>
<protein>
    <recommendedName>
        <fullName evidence="1">Ribosomal RNA large subunit methyltransferase J</fullName>
        <ecNumber evidence="1">2.1.1.266</ecNumber>
    </recommendedName>
    <alternativeName>
        <fullName evidence="1">23S rRNA (adenine(2030)-N6)-methyltransferase</fullName>
    </alternativeName>
    <alternativeName>
        <fullName evidence="1">23S rRNA m6A2030 methyltransferase</fullName>
    </alternativeName>
</protein>
<dbReference type="HAMAP" id="MF_00934">
    <property type="entry name" value="23SrRNA_methyltr_J"/>
    <property type="match status" value="1"/>
</dbReference>
<dbReference type="STRING" id="1938817.SAMN06296008_11186"/>
<reference evidence="2 3" key="1">
    <citation type="submission" date="2017-04" db="EMBL/GenBank/DDBJ databases">
        <authorList>
            <person name="Afonso C.L."/>
            <person name="Miller P.J."/>
            <person name="Scott M.A."/>
            <person name="Spackman E."/>
            <person name="Goraichik I."/>
            <person name="Dimitrov K.M."/>
            <person name="Suarez D.L."/>
            <person name="Swayne D.E."/>
        </authorList>
    </citation>
    <scope>NUCLEOTIDE SEQUENCE [LARGE SCALE GENOMIC DNA]</scope>
    <source>
        <strain evidence="2 3">VK13</strain>
    </source>
</reference>
<name>A0A1W2B5Q3_9BURK</name>
<evidence type="ECO:0000313" key="2">
    <source>
        <dbReference type="EMBL" id="SMC68110.1"/>
    </source>
</evidence>
<comment type="similarity">
    <text evidence="1">Belongs to the RlmJ family.</text>
</comment>
<dbReference type="Pfam" id="PF04378">
    <property type="entry name" value="RsmJ"/>
    <property type="match status" value="1"/>
</dbReference>
<comment type="function">
    <text evidence="1">Specifically methylates the adenine in position 2030 of 23S rRNA.</text>
</comment>
<dbReference type="GO" id="GO:0005829">
    <property type="term" value="C:cytosol"/>
    <property type="evidence" value="ECO:0007669"/>
    <property type="project" value="TreeGrafter"/>
</dbReference>
<keyword evidence="1 2" id="KW-0808">Transferase</keyword>
<feature type="site" description="Interaction with substrate rRNA" evidence="1">
    <location>
        <position position="4"/>
    </location>
</feature>
<comment type="catalytic activity">
    <reaction evidence="1">
        <text>adenosine(2030) in 23S rRNA + S-adenosyl-L-methionine = N(6)-methyladenosine(2030) in 23S rRNA + S-adenosyl-L-homocysteine + H(+)</text>
        <dbReference type="Rhea" id="RHEA:43736"/>
        <dbReference type="Rhea" id="RHEA-COMP:10668"/>
        <dbReference type="Rhea" id="RHEA-COMP:10669"/>
        <dbReference type="ChEBI" id="CHEBI:15378"/>
        <dbReference type="ChEBI" id="CHEBI:57856"/>
        <dbReference type="ChEBI" id="CHEBI:59789"/>
        <dbReference type="ChEBI" id="CHEBI:74411"/>
        <dbReference type="ChEBI" id="CHEBI:74449"/>
        <dbReference type="EC" id="2.1.1.266"/>
    </reaction>
</comment>
<keyword evidence="1" id="KW-0698">rRNA processing</keyword>
<dbReference type="SUPFAM" id="SSF53335">
    <property type="entry name" value="S-adenosyl-L-methionine-dependent methyltransferases"/>
    <property type="match status" value="1"/>
</dbReference>
<dbReference type="RefSeq" id="WP_084284482.1">
    <property type="nucleotide sequence ID" value="NZ_FWXJ01000011.1"/>
</dbReference>
<feature type="binding site" evidence="1">
    <location>
        <position position="42"/>
    </location>
    <ligand>
        <name>S-adenosyl-L-methionine</name>
        <dbReference type="ChEBI" id="CHEBI:59789"/>
    </ligand>
</feature>
<feature type="binding site" evidence="1">
    <location>
        <position position="176"/>
    </location>
    <ligand>
        <name>S-adenosyl-L-methionine</name>
        <dbReference type="ChEBI" id="CHEBI:59789"/>
    </ligand>
</feature>
<evidence type="ECO:0000256" key="1">
    <source>
        <dbReference type="HAMAP-Rule" id="MF_00934"/>
    </source>
</evidence>
<keyword evidence="3" id="KW-1185">Reference proteome</keyword>
<dbReference type="GO" id="GO:0036307">
    <property type="term" value="F:23S rRNA (adenine(2030)-N(6))-methyltransferase activity"/>
    <property type="evidence" value="ECO:0007669"/>
    <property type="project" value="UniProtKB-UniRule"/>
</dbReference>
<dbReference type="GO" id="GO:0070475">
    <property type="term" value="P:rRNA base methylation"/>
    <property type="evidence" value="ECO:0007669"/>
    <property type="project" value="UniProtKB-UniRule"/>
</dbReference>
<keyword evidence="1" id="KW-0949">S-adenosyl-L-methionine</keyword>
<dbReference type="AlphaFoldDB" id="A0A1W2B5Q3"/>
<feature type="binding site" evidence="1">
    <location>
        <position position="123"/>
    </location>
    <ligand>
        <name>S-adenosyl-L-methionine</name>
        <dbReference type="ChEBI" id="CHEBI:59789"/>
    </ligand>
</feature>
<dbReference type="PANTHER" id="PTHR37426">
    <property type="entry name" value="RIBOSOMAL RNA LARGE SUBUNIT METHYLTRANSFERASE J"/>
    <property type="match status" value="1"/>
</dbReference>
<proteinExistence type="inferred from homology"/>
<gene>
    <name evidence="1" type="primary">rlmJ</name>
    <name evidence="2" type="ORF">SAMN06296008_11186</name>
</gene>
<dbReference type="Proteomes" id="UP000192708">
    <property type="component" value="Unassembled WGS sequence"/>
</dbReference>
<dbReference type="InterPro" id="IPR007473">
    <property type="entry name" value="RlmJ"/>
</dbReference>
<dbReference type="Gene3D" id="3.40.50.150">
    <property type="entry name" value="Vaccinia Virus protein VP39"/>
    <property type="match status" value="1"/>
</dbReference>
<feature type="binding site" evidence="1">
    <location>
        <position position="105"/>
    </location>
    <ligand>
        <name>S-adenosyl-L-methionine</name>
        <dbReference type="ChEBI" id="CHEBI:59789"/>
    </ligand>
</feature>
<dbReference type="EC" id="2.1.1.266" evidence="1"/>
<evidence type="ECO:0000313" key="3">
    <source>
        <dbReference type="Proteomes" id="UP000192708"/>
    </source>
</evidence>
<dbReference type="EMBL" id="FWXJ01000011">
    <property type="protein sequence ID" value="SMC68110.1"/>
    <property type="molecule type" value="Genomic_DNA"/>
</dbReference>
<dbReference type="GO" id="GO:0003723">
    <property type="term" value="F:RNA binding"/>
    <property type="evidence" value="ECO:0007669"/>
    <property type="project" value="UniProtKB-UniRule"/>
</dbReference>
<dbReference type="PANTHER" id="PTHR37426:SF1">
    <property type="entry name" value="RIBOSOMAL RNA LARGE SUBUNIT METHYLTRANSFERASE J"/>
    <property type="match status" value="1"/>
</dbReference>
<keyword evidence="1 2" id="KW-0489">Methyltransferase</keyword>
<organism evidence="2 3">
    <name type="scientific">Polynucleobacter kasalickyi</name>
    <dbReference type="NCBI Taxonomy" id="1938817"/>
    <lineage>
        <taxon>Bacteria</taxon>
        <taxon>Pseudomonadati</taxon>
        <taxon>Pseudomonadota</taxon>
        <taxon>Betaproteobacteria</taxon>
        <taxon>Burkholderiales</taxon>
        <taxon>Burkholderiaceae</taxon>
        <taxon>Polynucleobacter</taxon>
    </lineage>
</organism>